<reference evidence="8 9" key="1">
    <citation type="journal article" date="2022" name="Nat. Genet.">
        <title>Improved pea reference genome and pan-genome highlight genomic features and evolutionary characteristics.</title>
        <authorList>
            <person name="Yang T."/>
            <person name="Liu R."/>
            <person name="Luo Y."/>
            <person name="Hu S."/>
            <person name="Wang D."/>
            <person name="Wang C."/>
            <person name="Pandey M.K."/>
            <person name="Ge S."/>
            <person name="Xu Q."/>
            <person name="Li N."/>
            <person name="Li G."/>
            <person name="Huang Y."/>
            <person name="Saxena R.K."/>
            <person name="Ji Y."/>
            <person name="Li M."/>
            <person name="Yan X."/>
            <person name="He Y."/>
            <person name="Liu Y."/>
            <person name="Wang X."/>
            <person name="Xiang C."/>
            <person name="Varshney R.K."/>
            <person name="Ding H."/>
            <person name="Gao S."/>
            <person name="Zong X."/>
        </authorList>
    </citation>
    <scope>NUCLEOTIDE SEQUENCE [LARGE SCALE GENOMIC DNA]</scope>
    <source>
        <strain evidence="8 9">cv. Zhongwan 6</strain>
    </source>
</reference>
<dbReference type="InterPro" id="IPR027329">
    <property type="entry name" value="TPX2_C"/>
</dbReference>
<feature type="region of interest" description="Disordered" evidence="6">
    <location>
        <begin position="99"/>
        <end position="135"/>
    </location>
</feature>
<sequence length="411" mass="45340">MFHSAMGIEDSDICVIKEPDLVVVYSDGISHDSVHETGTDNNHDIAETYEHINETTEHHSSGESAKEYEVKECTTEVSVKAASDVPNIRKSDEKLASDFEGVLNGKNSKPYKTRGGDKPWDTVKHGARPSVGGIRSKCNGSVQIKPTVPQPFSLATERRATIVTRPTFEEDNKGGNGVKSVNKKKVLTSNMLKQNQLKPPSVTRKPLKPDNKKHSDEDDSCSVASITAASVQSYKSRATVASAPSFRSTERAQRRKEFYSKLEEKQQAMEAEKNQSEARSKEEKEEAIKQLRRSLKFKASPMPSFYHEGPPPKVELKKLPPTRAKSPKLGRRKSNSGASNSFEGVKEKGAVAQRKHRMSNANNGNLSNVNNDSGMAGLENKIEHTKLIEEVNTIKVTGQGDMEISSESSFQ</sequence>
<evidence type="ECO:0000256" key="4">
    <source>
        <dbReference type="ARBA" id="ARBA00022701"/>
    </source>
</evidence>
<gene>
    <name evidence="8" type="ORF">KIW84_063669</name>
</gene>
<dbReference type="InterPro" id="IPR044806">
    <property type="entry name" value="WVD2/WDL1-4"/>
</dbReference>
<name>A0A9D5A811_PEA</name>
<evidence type="ECO:0000259" key="7">
    <source>
        <dbReference type="Pfam" id="PF06886"/>
    </source>
</evidence>
<organism evidence="8 9">
    <name type="scientific">Pisum sativum</name>
    <name type="common">Garden pea</name>
    <name type="synonym">Lathyrus oleraceus</name>
    <dbReference type="NCBI Taxonomy" id="3888"/>
    <lineage>
        <taxon>Eukaryota</taxon>
        <taxon>Viridiplantae</taxon>
        <taxon>Streptophyta</taxon>
        <taxon>Embryophyta</taxon>
        <taxon>Tracheophyta</taxon>
        <taxon>Spermatophyta</taxon>
        <taxon>Magnoliopsida</taxon>
        <taxon>eudicotyledons</taxon>
        <taxon>Gunneridae</taxon>
        <taxon>Pentapetalae</taxon>
        <taxon>rosids</taxon>
        <taxon>fabids</taxon>
        <taxon>Fabales</taxon>
        <taxon>Fabaceae</taxon>
        <taxon>Papilionoideae</taxon>
        <taxon>50 kb inversion clade</taxon>
        <taxon>NPAAA clade</taxon>
        <taxon>Hologalegina</taxon>
        <taxon>IRL clade</taxon>
        <taxon>Fabeae</taxon>
        <taxon>Lathyrus</taxon>
    </lineage>
</organism>
<feature type="region of interest" description="Disordered" evidence="6">
    <location>
        <begin position="188"/>
        <end position="377"/>
    </location>
</feature>
<evidence type="ECO:0000256" key="6">
    <source>
        <dbReference type="SAM" id="MobiDB-lite"/>
    </source>
</evidence>
<feature type="compositionally biased region" description="Low complexity" evidence="6">
    <location>
        <begin position="359"/>
        <end position="373"/>
    </location>
</feature>
<comment type="caution">
    <text evidence="8">The sequence shown here is derived from an EMBL/GenBank/DDBJ whole genome shotgun (WGS) entry which is preliminary data.</text>
</comment>
<keyword evidence="9" id="KW-1185">Reference proteome</keyword>
<dbReference type="PANTHER" id="PTHR46372">
    <property type="entry name" value="PROTEIN WVD2-LIKE 3"/>
    <property type="match status" value="1"/>
</dbReference>
<dbReference type="AlphaFoldDB" id="A0A9D5A811"/>
<feature type="compositionally biased region" description="Polar residues" evidence="6">
    <location>
        <begin position="188"/>
        <end position="198"/>
    </location>
</feature>
<accession>A0A9D5A811</accession>
<dbReference type="GO" id="GO:0005874">
    <property type="term" value="C:microtubule"/>
    <property type="evidence" value="ECO:0007669"/>
    <property type="project" value="UniProtKB-KW"/>
</dbReference>
<dbReference type="GO" id="GO:0008017">
    <property type="term" value="F:microtubule binding"/>
    <property type="evidence" value="ECO:0007669"/>
    <property type="project" value="InterPro"/>
</dbReference>
<keyword evidence="4" id="KW-0493">Microtubule</keyword>
<comment type="similarity">
    <text evidence="2">Belongs to the TPX2 family.</text>
</comment>
<keyword evidence="5" id="KW-0206">Cytoskeleton</keyword>
<evidence type="ECO:0000256" key="1">
    <source>
        <dbReference type="ARBA" id="ARBA00004245"/>
    </source>
</evidence>
<evidence type="ECO:0000313" key="8">
    <source>
        <dbReference type="EMBL" id="KAI5397943.1"/>
    </source>
</evidence>
<dbReference type="Pfam" id="PF06886">
    <property type="entry name" value="TPX2"/>
    <property type="match status" value="1"/>
</dbReference>
<proteinExistence type="inferred from homology"/>
<dbReference type="PANTHER" id="PTHR46372:SF2">
    <property type="entry name" value="PROTEIN WVD2-LIKE 3"/>
    <property type="match status" value="1"/>
</dbReference>
<comment type="subcellular location">
    <subcellularLocation>
        <location evidence="1">Cytoplasm</location>
        <location evidence="1">Cytoskeleton</location>
    </subcellularLocation>
</comment>
<dbReference type="Proteomes" id="UP001058974">
    <property type="component" value="Chromosome 6"/>
</dbReference>
<keyword evidence="3" id="KW-0963">Cytoplasm</keyword>
<feature type="compositionally biased region" description="Basic and acidic residues" evidence="6">
    <location>
        <begin position="248"/>
        <end position="289"/>
    </location>
</feature>
<feature type="domain" description="TPX2 C-terminal" evidence="7">
    <location>
        <begin position="245"/>
        <end position="314"/>
    </location>
</feature>
<protein>
    <recommendedName>
        <fullName evidence="7">TPX2 C-terminal domain-containing protein</fullName>
    </recommendedName>
</protein>
<feature type="compositionally biased region" description="Polar residues" evidence="6">
    <location>
        <begin position="222"/>
        <end position="236"/>
    </location>
</feature>
<evidence type="ECO:0000256" key="2">
    <source>
        <dbReference type="ARBA" id="ARBA00005885"/>
    </source>
</evidence>
<dbReference type="GO" id="GO:0000226">
    <property type="term" value="P:microtubule cytoskeleton organization"/>
    <property type="evidence" value="ECO:0007669"/>
    <property type="project" value="InterPro"/>
</dbReference>
<evidence type="ECO:0000256" key="3">
    <source>
        <dbReference type="ARBA" id="ARBA00022490"/>
    </source>
</evidence>
<dbReference type="Gramene" id="Psat6g125400.2">
    <property type="protein sequence ID" value="Psat6g125400.2.cds"/>
    <property type="gene ID" value="Psat6g125400"/>
</dbReference>
<dbReference type="Gramene" id="Psat06G0366900-T1">
    <property type="protein sequence ID" value="KAI5397943.1"/>
    <property type="gene ID" value="KIW84_063669"/>
</dbReference>
<evidence type="ECO:0000256" key="5">
    <source>
        <dbReference type="ARBA" id="ARBA00023212"/>
    </source>
</evidence>
<evidence type="ECO:0000313" key="9">
    <source>
        <dbReference type="Proteomes" id="UP001058974"/>
    </source>
</evidence>
<dbReference type="EMBL" id="JAMSHJ010000006">
    <property type="protein sequence ID" value="KAI5397943.1"/>
    <property type="molecule type" value="Genomic_DNA"/>
</dbReference>
<feature type="compositionally biased region" description="Basic and acidic residues" evidence="6">
    <location>
        <begin position="207"/>
        <end position="216"/>
    </location>
</feature>
<feature type="compositionally biased region" description="Basic and acidic residues" evidence="6">
    <location>
        <begin position="114"/>
        <end position="124"/>
    </location>
</feature>
<feature type="compositionally biased region" description="Basic residues" evidence="6">
    <location>
        <begin position="325"/>
        <end position="334"/>
    </location>
</feature>